<dbReference type="AlphaFoldDB" id="A0AA50KD78"/>
<reference evidence="2" key="1">
    <citation type="submission" date="2023-08" db="EMBL/GenBank/DDBJ databases">
        <title>Complete genome sequence of Shewanella oncorhynchi Z-P2, a siderophore putrebactin-producing bacterium.</title>
        <authorList>
            <person name="Zhang Y."/>
        </authorList>
    </citation>
    <scope>NUCLEOTIDE SEQUENCE</scope>
    <source>
        <strain evidence="2">Z-P2</strain>
    </source>
</reference>
<gene>
    <name evidence="2" type="ORF">RA178_20395</name>
</gene>
<dbReference type="EMBL" id="CP132914">
    <property type="protein sequence ID" value="WMB72738.1"/>
    <property type="molecule type" value="Genomic_DNA"/>
</dbReference>
<dbReference type="GeneID" id="301341595"/>
<dbReference type="KEGG" id="sog:RA178_20395"/>
<proteinExistence type="predicted"/>
<dbReference type="RefSeq" id="WP_263186595.1">
    <property type="nucleotide sequence ID" value="NZ_CP132914.1"/>
</dbReference>
<protein>
    <submittedName>
        <fullName evidence="2">Uncharacterized protein</fullName>
    </submittedName>
</protein>
<evidence type="ECO:0000256" key="1">
    <source>
        <dbReference type="SAM" id="Coils"/>
    </source>
</evidence>
<organism evidence="2">
    <name type="scientific">Shewanella oncorhynchi</name>
    <dbReference type="NCBI Taxonomy" id="2726434"/>
    <lineage>
        <taxon>Bacteria</taxon>
        <taxon>Pseudomonadati</taxon>
        <taxon>Pseudomonadota</taxon>
        <taxon>Gammaproteobacteria</taxon>
        <taxon>Alteromonadales</taxon>
        <taxon>Shewanellaceae</taxon>
        <taxon>Shewanella</taxon>
    </lineage>
</organism>
<name>A0AA50KD78_9GAMM</name>
<accession>A0AA50KD78</accession>
<sequence>MKRWHHITGIFVVFYLAGCSNLQPVREFANASAELSGYTQLTNRFNTTYERERLYISGPVDVSAQANDKKRKEVYDDLLKIHGTATLYMQTLARLAGEDTYDLSGEINGIAGGIKAHPEFGISKTQVDAVANISNLISRWVTAGIQEKAVKEMVREGDASFQHLLDGMRNLVRLYAKTNENEKRTVLGFFEIELIYADTPKDKLLATLARIHEDSKRREYEQAQSFFLSAEQGIQKVSEGHTELLKHLDDLSGDDLKASLKALTKDIKSATKNVQMLNVS</sequence>
<feature type="coiled-coil region" evidence="1">
    <location>
        <begin position="253"/>
        <end position="280"/>
    </location>
</feature>
<keyword evidence="1" id="KW-0175">Coiled coil</keyword>
<evidence type="ECO:0000313" key="2">
    <source>
        <dbReference type="EMBL" id="WMB72738.1"/>
    </source>
</evidence>
<dbReference type="Proteomes" id="UP001236800">
    <property type="component" value="Chromosome"/>
</dbReference>